<feature type="region of interest" description="Disordered" evidence="5">
    <location>
        <begin position="1"/>
        <end position="24"/>
    </location>
</feature>
<evidence type="ECO:0000256" key="6">
    <source>
        <dbReference type="SAM" id="Phobius"/>
    </source>
</evidence>
<protein>
    <recommendedName>
        <fullName evidence="7">Translocation and assembly module TamB C-terminal domain-containing protein</fullName>
    </recommendedName>
</protein>
<accession>A0A225SPD6</accession>
<dbReference type="GO" id="GO:0005886">
    <property type="term" value="C:plasma membrane"/>
    <property type="evidence" value="ECO:0007669"/>
    <property type="project" value="InterPro"/>
</dbReference>
<dbReference type="Pfam" id="PF04357">
    <property type="entry name" value="TamB"/>
    <property type="match status" value="1"/>
</dbReference>
<feature type="domain" description="Translocation and assembly module TamB C-terminal" evidence="7">
    <location>
        <begin position="996"/>
        <end position="1340"/>
    </location>
</feature>
<gene>
    <name evidence="8" type="ORF">CEJ45_19445</name>
</gene>
<reference evidence="8 9" key="1">
    <citation type="journal article" date="2010" name="Int. J. Syst. Evol. Microbiol.">
        <title>Reclassification of Herbaspirillum putei as a later heterotypic synonym of Herbaspirillum huttiense, with the description of H. huttiense subsp. huttiense subsp. nov. and H. huttiense subsp. putei subsp. nov., comb. nov., and description of Herbaspirillum aquaticum sp. nov.</title>
        <authorList>
            <person name="Dobritsa A.P."/>
            <person name="Reddy M.C."/>
            <person name="Samadpour M."/>
        </authorList>
    </citation>
    <scope>NUCLEOTIDE SEQUENCE [LARGE SCALE GENOMIC DNA]</scope>
    <source>
        <strain evidence="8 9">IEH 4430</strain>
    </source>
</reference>
<dbReference type="InterPro" id="IPR007452">
    <property type="entry name" value="TamB_C"/>
</dbReference>
<evidence type="ECO:0000256" key="4">
    <source>
        <dbReference type="ARBA" id="ARBA00023136"/>
    </source>
</evidence>
<evidence type="ECO:0000256" key="3">
    <source>
        <dbReference type="ARBA" id="ARBA00022989"/>
    </source>
</evidence>
<keyword evidence="3 6" id="KW-1133">Transmembrane helix</keyword>
<evidence type="ECO:0000313" key="8">
    <source>
        <dbReference type="EMBL" id="OWY32872.1"/>
    </source>
</evidence>
<name>A0A225SPD6_9BURK</name>
<evidence type="ECO:0000256" key="2">
    <source>
        <dbReference type="ARBA" id="ARBA00022692"/>
    </source>
</evidence>
<dbReference type="PANTHER" id="PTHR36985:SF1">
    <property type="entry name" value="TRANSLOCATION AND ASSEMBLY MODULE SUBUNIT TAMB"/>
    <property type="match status" value="1"/>
</dbReference>
<comment type="subcellular location">
    <subcellularLocation>
        <location evidence="1">Membrane</location>
        <topology evidence="1">Single-pass membrane protein</topology>
    </subcellularLocation>
</comment>
<dbReference type="EMBL" id="NJGV01000022">
    <property type="protein sequence ID" value="OWY32872.1"/>
    <property type="molecule type" value="Genomic_DNA"/>
</dbReference>
<proteinExistence type="predicted"/>
<sequence>MSEPQHDPQQAPSAPPPRRRASHGRRIAAWSGGTVAVLVLAAAGAALYATQTESGARLVWNTAVKTLEGKLSGQLLGGTIADGLRLRDLHYQDEKRILDIDSVEARWHLALLQRRFSLDYLRVGKVRLNQQPSPSEPSSMPDSLEIPLALDIGEISLASLSLTQGTSTTELSKLKLHGNSDGVQHTLVLDSLTTPFGDATALLHLNGKQPFAIGGGLELAGAYQYGQDKEQYQLAAQLSGSLQELGIALTASGDKLKGHADVVATPFASVPLKRAKVDLQHINPQAFNAAAPAADLNLRADLAPPAGLAADAPLQVAGRIEIANARPGSLDQQRLPLLSASADLTLDLQQQTLTRLDIRLPQQGRIEGSGQFRPGSSEPGKQEALSGQFKLQVSELDLNQLHHQVRPTRLSGPVEVTLAPDAQQLLLSLQDSTLKLHLDSVIAKDRVQLREASLTAGKSRLETSGTLQTVDAMEYALKGRLVDFDPTAVLQAVTPPPATPAKGRKRAAAAVSKPIPARINMDFNAAGALSPELKLKLGFRIHDSTYDALPMSGQGDINLAGMRLLPSRANVQVAGNTLDLDGSFGAARDKLKLKVDAPQLARLGYGLAGLLRVDGILSGTRERPNLLASFQAEQLAFGPHKLHHLSGQSELHSNLAAGVASPDNRLALTLEGDGYSGPQAELARLGLKLDGTYASHTLALQAKGKVADQVLDLNLAARGKVTEKTRGSYGWAGSLDQLSNQGLPRIAMASPLALEASADGVEAGSTRIEIDRMALDLKRLSYRQGRLASAGQVRALDVGRVLELVQQFTGTPPPVKTDLVLDSDWDFSLAETASGFLQIARKSGDVRVTTSVGEAALGLSELQLRSQFQGERMNVSGRVNAARIGTLALGGDIGLRRVDALLALAAESPLNLKATLDVPELKRVGDLIGPQVSLNGKLAATLTAAGTLAQPRLSGAINGDNLAVTEFDQGIQLKEGIVRIVMDSNVIDLRQIEFHGGRGTLRAGGKIQLGNDNPDLNATLTADHLELFASPDRQLMLSGEGKISNVNEQLRVDGKFTVDRALFDLPKSSAPKLGDDVVIVSRSGKNRVGAAASSQQKLEAATEKPASKFAPVINLALDLGNDFRFRGSGADLLLRGDMNVRSEPLSPLRATGTINVAEGSYEAFGTKLNIERGIINFQGPIANPNINILAMRRNQDVEAGVSVTGNANQPRVQLVSEPNVPDDEKLSWMMFGHGTDSSSIGQRSASSQALALVGNMGGKRIAKDFGLDQFSIGSSESGLTDEQVVNLGKAITEKITLGYEQSLQGAASVAKATWQISRRWSVVARAGTINGLNILFSRRYD</sequence>
<dbReference type="PANTHER" id="PTHR36985">
    <property type="entry name" value="TRANSLOCATION AND ASSEMBLY MODULE SUBUNIT TAMB"/>
    <property type="match status" value="1"/>
</dbReference>
<evidence type="ECO:0000256" key="5">
    <source>
        <dbReference type="SAM" id="MobiDB-lite"/>
    </source>
</evidence>
<keyword evidence="9" id="KW-1185">Reference proteome</keyword>
<evidence type="ECO:0000259" key="7">
    <source>
        <dbReference type="Pfam" id="PF04357"/>
    </source>
</evidence>
<comment type="caution">
    <text evidence="8">The sequence shown here is derived from an EMBL/GenBank/DDBJ whole genome shotgun (WGS) entry which is preliminary data.</text>
</comment>
<feature type="transmembrane region" description="Helical" evidence="6">
    <location>
        <begin position="27"/>
        <end position="49"/>
    </location>
</feature>
<dbReference type="GO" id="GO:0009306">
    <property type="term" value="P:protein secretion"/>
    <property type="evidence" value="ECO:0007669"/>
    <property type="project" value="InterPro"/>
</dbReference>
<evidence type="ECO:0000313" key="9">
    <source>
        <dbReference type="Proteomes" id="UP000214747"/>
    </source>
</evidence>
<evidence type="ECO:0000256" key="1">
    <source>
        <dbReference type="ARBA" id="ARBA00004167"/>
    </source>
</evidence>
<dbReference type="Proteomes" id="UP000214747">
    <property type="component" value="Unassembled WGS sequence"/>
</dbReference>
<keyword evidence="2 6" id="KW-0812">Transmembrane</keyword>
<dbReference type="RefSeq" id="WP_088756693.1">
    <property type="nucleotide sequence ID" value="NZ_NJGV01000022.1"/>
</dbReference>
<keyword evidence="4 6" id="KW-0472">Membrane</keyword>
<organism evidence="8 9">
    <name type="scientific">Herbaspirillum aquaticum</name>
    <dbReference type="NCBI Taxonomy" id="568783"/>
    <lineage>
        <taxon>Bacteria</taxon>
        <taxon>Pseudomonadati</taxon>
        <taxon>Pseudomonadota</taxon>
        <taxon>Betaproteobacteria</taxon>
        <taxon>Burkholderiales</taxon>
        <taxon>Oxalobacteraceae</taxon>
        <taxon>Herbaspirillum</taxon>
    </lineage>
</organism>